<dbReference type="InterPro" id="IPR013083">
    <property type="entry name" value="Znf_RING/FYVE/PHD"/>
</dbReference>
<evidence type="ECO:0000256" key="1">
    <source>
        <dbReference type="ARBA" id="ARBA00022723"/>
    </source>
</evidence>
<evidence type="ECO:0000259" key="5">
    <source>
        <dbReference type="SMART" id="SM00249"/>
    </source>
</evidence>
<feature type="domain" description="UBR-type" evidence="6">
    <location>
        <begin position="32"/>
        <end position="97"/>
    </location>
</feature>
<dbReference type="AlphaFoldDB" id="A0A0C2XFB0"/>
<evidence type="ECO:0000313" key="7">
    <source>
        <dbReference type="EMBL" id="KIM27837.1"/>
    </source>
</evidence>
<dbReference type="GO" id="GO:0005737">
    <property type="term" value="C:cytoplasm"/>
    <property type="evidence" value="ECO:0007669"/>
    <property type="project" value="TreeGrafter"/>
</dbReference>
<dbReference type="InterPro" id="IPR001965">
    <property type="entry name" value="Znf_PHD"/>
</dbReference>
<dbReference type="HOGENOM" id="CLU_025221_1_0_1"/>
<dbReference type="PANTHER" id="PTHR13513:SF9">
    <property type="entry name" value="E3 UBIQUITIN-PROTEIN LIGASE UBR7-RELATED"/>
    <property type="match status" value="1"/>
</dbReference>
<dbReference type="SUPFAM" id="SSF57903">
    <property type="entry name" value="FYVE/PHD zinc finger"/>
    <property type="match status" value="1"/>
</dbReference>
<dbReference type="PANTHER" id="PTHR13513">
    <property type="entry name" value="E3 UBIQUITIN-PROTEIN LIGASE UBR7"/>
    <property type="match status" value="1"/>
</dbReference>
<keyword evidence="3" id="KW-0862">Zinc</keyword>
<dbReference type="EMBL" id="KN824296">
    <property type="protein sequence ID" value="KIM27837.1"/>
    <property type="molecule type" value="Genomic_DNA"/>
</dbReference>
<evidence type="ECO:0000256" key="2">
    <source>
        <dbReference type="ARBA" id="ARBA00022771"/>
    </source>
</evidence>
<dbReference type="Gene3D" id="3.30.40.10">
    <property type="entry name" value="Zinc/RING finger domain, C3HC4 (zinc finger)"/>
    <property type="match status" value="1"/>
</dbReference>
<dbReference type="Proteomes" id="UP000054097">
    <property type="component" value="Unassembled WGS sequence"/>
</dbReference>
<keyword evidence="2" id="KW-0863">Zinc-finger</keyword>
<dbReference type="SMART" id="SM00396">
    <property type="entry name" value="ZnF_UBR1"/>
    <property type="match status" value="1"/>
</dbReference>
<evidence type="ECO:0000256" key="4">
    <source>
        <dbReference type="SAM" id="MobiDB-lite"/>
    </source>
</evidence>
<feature type="compositionally biased region" description="Basic and acidic residues" evidence="4">
    <location>
        <begin position="309"/>
        <end position="320"/>
    </location>
</feature>
<dbReference type="STRING" id="933852.A0A0C2XFB0"/>
<evidence type="ECO:0000256" key="3">
    <source>
        <dbReference type="ARBA" id="ARBA00022833"/>
    </source>
</evidence>
<feature type="domain" description="Zinc finger PHD-type" evidence="5">
    <location>
        <begin position="128"/>
        <end position="226"/>
    </location>
</feature>
<gene>
    <name evidence="7" type="ORF">M408DRAFT_329775</name>
</gene>
<sequence length="471" mass="52349">MDPSQTVSLLDNVNEQDLLLRAAASSIPHQFDKCTYNLGYLRQQVSLCLDCAEPRGLCGACAVSCHGEHVQIELFPKRNFRCDCPTRAMRRPCQLSAGPNGKSKEGQEKEEINEFNSYNHNYQDGGRFCRCHSHYDATHERETMVQCLACEDWFHESCLNLRERIQPFDGTTTAPVDAKNADTTVNPEPEKVWDYADSDDEDDDPSIPPALIPASDYDAFVCGECLIQSPMLLKWAGSTGARMVVRDDTQGEWYVYAGGKVTGESEAETKEEPMNTDSMQYNEGGRAVVGEKRTRDEMEAVVTGSTSRTTEEPPAKKARTEASTSTTVCIAPTPDAPIQALLDRIKAAKGPYMEGPGLHGAGDIFFTPEWRGKWCRCKDCSFQLASRPYLEEEEETYELPDDPDAGLSLEDLGMKALSKFPRDQAIDGIRAFQAMSADFSAYLAPFAQEGKVVTKEDVNAFFAARRQEGKR</sequence>
<dbReference type="CDD" id="cd19677">
    <property type="entry name" value="UBR-box_UBR7"/>
    <property type="match status" value="1"/>
</dbReference>
<dbReference type="SMART" id="SM00249">
    <property type="entry name" value="PHD"/>
    <property type="match status" value="1"/>
</dbReference>
<dbReference type="GO" id="GO:0061630">
    <property type="term" value="F:ubiquitin protein ligase activity"/>
    <property type="evidence" value="ECO:0007669"/>
    <property type="project" value="InterPro"/>
</dbReference>
<feature type="region of interest" description="Disordered" evidence="4">
    <location>
        <begin position="290"/>
        <end position="326"/>
    </location>
</feature>
<organism evidence="7 8">
    <name type="scientific">Serendipita vermifera MAFF 305830</name>
    <dbReference type="NCBI Taxonomy" id="933852"/>
    <lineage>
        <taxon>Eukaryota</taxon>
        <taxon>Fungi</taxon>
        <taxon>Dikarya</taxon>
        <taxon>Basidiomycota</taxon>
        <taxon>Agaricomycotina</taxon>
        <taxon>Agaricomycetes</taxon>
        <taxon>Sebacinales</taxon>
        <taxon>Serendipitaceae</taxon>
        <taxon>Serendipita</taxon>
    </lineage>
</organism>
<evidence type="ECO:0000313" key="8">
    <source>
        <dbReference type="Proteomes" id="UP000054097"/>
    </source>
</evidence>
<dbReference type="GO" id="GO:0008270">
    <property type="term" value="F:zinc ion binding"/>
    <property type="evidence" value="ECO:0007669"/>
    <property type="project" value="UniProtKB-KW"/>
</dbReference>
<evidence type="ECO:0008006" key="9">
    <source>
        <dbReference type="Google" id="ProtNLM"/>
    </source>
</evidence>
<dbReference type="OrthoDB" id="5795902at2759"/>
<dbReference type="InterPro" id="IPR040204">
    <property type="entry name" value="UBR7"/>
</dbReference>
<keyword evidence="8" id="KW-1185">Reference proteome</keyword>
<proteinExistence type="predicted"/>
<reference evidence="8" key="2">
    <citation type="submission" date="2015-01" db="EMBL/GenBank/DDBJ databases">
        <title>Evolutionary Origins and Diversification of the Mycorrhizal Mutualists.</title>
        <authorList>
            <consortium name="DOE Joint Genome Institute"/>
            <consortium name="Mycorrhizal Genomics Consortium"/>
            <person name="Kohler A."/>
            <person name="Kuo A."/>
            <person name="Nagy L.G."/>
            <person name="Floudas D."/>
            <person name="Copeland A."/>
            <person name="Barry K.W."/>
            <person name="Cichocki N."/>
            <person name="Veneault-Fourrey C."/>
            <person name="LaButti K."/>
            <person name="Lindquist E.A."/>
            <person name="Lipzen A."/>
            <person name="Lundell T."/>
            <person name="Morin E."/>
            <person name="Murat C."/>
            <person name="Riley R."/>
            <person name="Ohm R."/>
            <person name="Sun H."/>
            <person name="Tunlid A."/>
            <person name="Henrissat B."/>
            <person name="Grigoriev I.V."/>
            <person name="Hibbett D.S."/>
            <person name="Martin F."/>
        </authorList>
    </citation>
    <scope>NUCLEOTIDE SEQUENCE [LARGE SCALE GENOMIC DNA]</scope>
    <source>
        <strain evidence="8">MAFF 305830</strain>
    </source>
</reference>
<keyword evidence="1" id="KW-0479">Metal-binding</keyword>
<dbReference type="InterPro" id="IPR047506">
    <property type="entry name" value="UBR7-like_UBR-box"/>
</dbReference>
<reference evidence="7 8" key="1">
    <citation type="submission" date="2014-04" db="EMBL/GenBank/DDBJ databases">
        <authorList>
            <consortium name="DOE Joint Genome Institute"/>
            <person name="Kuo A."/>
            <person name="Zuccaro A."/>
            <person name="Kohler A."/>
            <person name="Nagy L.G."/>
            <person name="Floudas D."/>
            <person name="Copeland A."/>
            <person name="Barry K.W."/>
            <person name="Cichocki N."/>
            <person name="Veneault-Fourrey C."/>
            <person name="LaButti K."/>
            <person name="Lindquist E.A."/>
            <person name="Lipzen A."/>
            <person name="Lundell T."/>
            <person name="Morin E."/>
            <person name="Murat C."/>
            <person name="Sun H."/>
            <person name="Tunlid A."/>
            <person name="Henrissat B."/>
            <person name="Grigoriev I.V."/>
            <person name="Hibbett D.S."/>
            <person name="Martin F."/>
            <person name="Nordberg H.P."/>
            <person name="Cantor M.N."/>
            <person name="Hua S.X."/>
        </authorList>
    </citation>
    <scope>NUCLEOTIDE SEQUENCE [LARGE SCALE GENOMIC DNA]</scope>
    <source>
        <strain evidence="7 8">MAFF 305830</strain>
    </source>
</reference>
<name>A0A0C2XFB0_SERVB</name>
<feature type="region of interest" description="Disordered" evidence="4">
    <location>
        <begin position="171"/>
        <end position="191"/>
    </location>
</feature>
<accession>A0A0C2XFB0</accession>
<dbReference type="InterPro" id="IPR003126">
    <property type="entry name" value="Znf_UBR"/>
</dbReference>
<evidence type="ECO:0000259" key="6">
    <source>
        <dbReference type="SMART" id="SM00396"/>
    </source>
</evidence>
<protein>
    <recommendedName>
        <fullName evidence="9">UBR-type domain-containing protein</fullName>
    </recommendedName>
</protein>
<dbReference type="InterPro" id="IPR011011">
    <property type="entry name" value="Znf_FYVE_PHD"/>
</dbReference>